<proteinExistence type="predicted"/>
<keyword evidence="4 8" id="KW-0472">Membrane</keyword>
<comment type="subcellular location">
    <subcellularLocation>
        <location evidence="2 8">Cell outer membrane</location>
        <topology evidence="2 8">Lipid-anchor</topology>
    </subcellularLocation>
</comment>
<accession>A0A927DP38</accession>
<keyword evidence="3 8" id="KW-0732">Signal</keyword>
<sequence length="59" mass="6370">MPGFLNTGKVYEKGKGCFSFYIDFSGFLLVACQANYIRDVQGGTVAPSSSSELTRIAVQ</sequence>
<dbReference type="AlphaFoldDB" id="A0A927DP38"/>
<evidence type="ECO:0000313" key="9">
    <source>
        <dbReference type="EMBL" id="MBD3715519.1"/>
    </source>
</evidence>
<keyword evidence="5 8" id="KW-0564">Palmitate</keyword>
<comment type="function">
    <text evidence="1 8">Lysis proteins are required for both colicin release and partial cell lysis.</text>
</comment>
<evidence type="ECO:0000313" key="10">
    <source>
        <dbReference type="Proteomes" id="UP000639195"/>
    </source>
</evidence>
<dbReference type="GO" id="GO:0019835">
    <property type="term" value="P:cytolysis"/>
    <property type="evidence" value="ECO:0007669"/>
    <property type="project" value="UniProtKB-UniRule"/>
</dbReference>
<keyword evidence="6 8" id="KW-0998">Cell outer membrane</keyword>
<dbReference type="EMBL" id="JACXSW010000001">
    <property type="protein sequence ID" value="MBD3715519.1"/>
    <property type="molecule type" value="Genomic_DNA"/>
</dbReference>
<evidence type="ECO:0000256" key="2">
    <source>
        <dbReference type="ARBA" id="ARBA00004459"/>
    </source>
</evidence>
<name>A0A927DP38_KLEPN</name>
<evidence type="ECO:0000256" key="1">
    <source>
        <dbReference type="ARBA" id="ARBA00004040"/>
    </source>
</evidence>
<evidence type="ECO:0000256" key="6">
    <source>
        <dbReference type="ARBA" id="ARBA00023237"/>
    </source>
</evidence>
<gene>
    <name evidence="9" type="ORF">IE979_00140</name>
</gene>
<evidence type="ECO:0000256" key="3">
    <source>
        <dbReference type="ARBA" id="ARBA00022729"/>
    </source>
</evidence>
<evidence type="ECO:0000256" key="8">
    <source>
        <dbReference type="RuleBase" id="RU368108"/>
    </source>
</evidence>
<evidence type="ECO:0000256" key="4">
    <source>
        <dbReference type="ARBA" id="ARBA00023136"/>
    </source>
</evidence>
<reference evidence="9" key="1">
    <citation type="submission" date="2020-07" db="EMBL/GenBank/DDBJ databases">
        <title>Clinical and genomic characterization of carbapenemase-producing Enterobacterales causing secondary infections during the COVID-19 crisis at a New York City hospital.</title>
        <authorList>
            <person name="Gomez-Simmonds A."/>
            <person name="Annavajhala M.K."/>
            <person name="Uhlemann A.-C."/>
        </authorList>
    </citation>
    <scope>NUCLEOTIDE SEQUENCE</scope>
    <source>
        <strain evidence="9">KP1827</strain>
    </source>
</reference>
<dbReference type="InterPro" id="IPR003059">
    <property type="entry name" value="Lysis_col"/>
</dbReference>
<keyword evidence="7 8" id="KW-0449">Lipoprotein</keyword>
<dbReference type="Pfam" id="PF02402">
    <property type="entry name" value="Lysis_col"/>
    <property type="match status" value="1"/>
</dbReference>
<dbReference type="Proteomes" id="UP000639195">
    <property type="component" value="Unassembled WGS sequence"/>
</dbReference>
<dbReference type="PRINTS" id="PR01297">
    <property type="entry name" value="LYSISCOLICIN"/>
</dbReference>
<evidence type="ECO:0000256" key="5">
    <source>
        <dbReference type="ARBA" id="ARBA00023139"/>
    </source>
</evidence>
<dbReference type="GO" id="GO:0009279">
    <property type="term" value="C:cell outer membrane"/>
    <property type="evidence" value="ECO:0007669"/>
    <property type="project" value="UniProtKB-SubCell"/>
</dbReference>
<protein>
    <recommendedName>
        <fullName evidence="8">Lysis protein for colicin</fullName>
    </recommendedName>
</protein>
<comment type="caution">
    <text evidence="9">The sequence shown here is derived from an EMBL/GenBank/DDBJ whole genome shotgun (WGS) entry which is preliminary data.</text>
</comment>
<evidence type="ECO:0000256" key="7">
    <source>
        <dbReference type="ARBA" id="ARBA00023288"/>
    </source>
</evidence>
<organism evidence="9 10">
    <name type="scientific">Klebsiella pneumoniae</name>
    <dbReference type="NCBI Taxonomy" id="573"/>
    <lineage>
        <taxon>Bacteria</taxon>
        <taxon>Pseudomonadati</taxon>
        <taxon>Pseudomonadota</taxon>
        <taxon>Gammaproteobacteria</taxon>
        <taxon>Enterobacterales</taxon>
        <taxon>Enterobacteriaceae</taxon>
        <taxon>Klebsiella/Raoultella group</taxon>
        <taxon>Klebsiella</taxon>
        <taxon>Klebsiella pneumoniae complex</taxon>
    </lineage>
</organism>